<feature type="transmembrane region" description="Helical" evidence="9">
    <location>
        <begin position="1020"/>
        <end position="1037"/>
    </location>
</feature>
<feature type="transmembrane region" description="Helical" evidence="9">
    <location>
        <begin position="1094"/>
        <end position="1114"/>
    </location>
</feature>
<feature type="transmembrane region" description="Helical" evidence="9">
    <location>
        <begin position="870"/>
        <end position="896"/>
    </location>
</feature>
<reference evidence="10" key="1">
    <citation type="journal article" date="2020" name="BMC Genomics">
        <title>Correction to: Identification and distribution of gene clusters required for synthesis of sphingolipid metabolism inhibitors in diverse species of the filamentous fungus Fusarium.</title>
        <authorList>
            <person name="Kim H.S."/>
            <person name="Lohmar J.M."/>
            <person name="Busman M."/>
            <person name="Brown D.W."/>
            <person name="Naumann T.A."/>
            <person name="Divon H.H."/>
            <person name="Lysoe E."/>
            <person name="Uhlig S."/>
            <person name="Proctor R.H."/>
        </authorList>
    </citation>
    <scope>NUCLEOTIDE SEQUENCE</scope>
    <source>
        <strain evidence="10">NRRL 22465</strain>
    </source>
</reference>
<accession>A0A8H4XHG6</accession>
<sequence length="1406" mass="154939">MSDGSLSRTRISPAKPTQSVGFKSTAKQSALSRKSSTKALPTRRTVSFSPDSEVIVIRDSQGPAPSAPEAQKPAMFSTFFSHTQAHLPRGQHEMEKNDFDHTPPPSVRSSIDMLRDDNGQPDIANEPRTAQGAGFPHHSPKPSTSGGMVVSKDHPIAPILSLVLEPQKIILRPRNVKLEHENQGTLSAEKFPPSPFMLSQSSELLHSTPATKRIRIESLMHTHDTHAHPHTQRLVNAAGSCDTTEENQDEIPIWPSPDYNLLGSPEVEIGGLTDKGKTAPHVREQTRSAKVHPAFNHDPIDHREQAVQVPGGKPNKVSPYDPILEYAEHQPENNDKLRSKAMGKNGKGARPTTFFKQTPSTKSACAVSERKNSLKAESNTSSQAPNYRQSRSGSTDPVGRSQSLGSILDYMRTSQWLRDLANQPGSHDTRFTQLPTRAGSSKESIEYRRPSEPLLPSTTASRRLTGRTSVSSKLDPQVDGLMFRRAVSDLERLLNEALSLASQVADQSEAAATADNRHYFDPFPDGRRSSSSSEQSMHSAQESMNLSIAEKDTPPCPTRPRYKHAATYTCSSKRPRLADIVQNYSGGKNLFGSFRDLKTRMFGERPQTSETFELSPQHVPTRRSNDQGGLEQKQRILRAADDPTNTNSLIAFSCENENLPGPTSLQKRSAAAHTTAAGRNATGQDALPGHSIAGRKLHGEHGISLRRRSHSPVRKRFVASVACLSTALIGIILGIYTGLVPSIQYYIVDQSHVTIHGNTGCFLALALPSFFLWPLPLLHGRKPYIISSLAIAMPLLFPQAIAVSSQRLTNTASWRALLLASRALMGGSLGFASMNFHSVLTDLFGASLMHRHPHQEVVDQFDARRHGGGMGVWLGIWTWCWIGSLGIGFLIGAAIIDKHPPAWGFYVSIMLIALVLLLNVICPEVRRSPFRRSVAEVRTGEDISRRLARGEVMMHRVKTGPKWWGQEVYHGIRLSIEMLQQPGFAVMTAYVAWIYAQVVLVIILLGSLASRFYRLRSPHVGLHVAAITLGALLAIPFQKANIFSRSRHREGNNSRDTLDKKIAWSSHLVRRAIFTVSLPIGAACYAAVSSGPPINLGVPTFFALCIGFLSSLAVSECNGLIMETFDTSDLCPGMVGRHLDHSGQDQRRTNYSSFPRVTAGFAIIHSFAFILAAGATALGGHITRKLGQQVATGVVAGILFILTVLLLLVLIRFRNVLIVPRSKSEEMDKLTQARRRSTKRRASMPNDPRAMMEEDFAWRPVMIGNPTGKNRRMNVLELGNMTRWQDILRRNKLIDAGVHINHDTLDLGLDALDAALENHIDGMRRDGHGLFKRGSVRKHGGHLRRSNQSSDQTFHDMELDMLDPAATPSEPPQPRQFVERECVMGQTVKEENEDEAQAGPSGSRRY</sequence>
<evidence type="ECO:0000256" key="7">
    <source>
        <dbReference type="ARBA" id="ARBA00023180"/>
    </source>
</evidence>
<keyword evidence="6 9" id="KW-0472">Membrane</keyword>
<feature type="region of interest" description="Disordered" evidence="8">
    <location>
        <begin position="328"/>
        <end position="402"/>
    </location>
</feature>
<feature type="transmembrane region" description="Helical" evidence="9">
    <location>
        <begin position="1157"/>
        <end position="1178"/>
    </location>
</feature>
<dbReference type="EMBL" id="JABEYC010000649">
    <property type="protein sequence ID" value="KAF4975362.1"/>
    <property type="molecule type" value="Genomic_DNA"/>
</dbReference>
<proteinExistence type="predicted"/>
<protein>
    <submittedName>
        <fullName evidence="10">Uncharacterized protein</fullName>
    </submittedName>
</protein>
<evidence type="ECO:0000256" key="1">
    <source>
        <dbReference type="ARBA" id="ARBA00004651"/>
    </source>
</evidence>
<dbReference type="SUPFAM" id="SSF103473">
    <property type="entry name" value="MFS general substrate transporter"/>
    <property type="match status" value="1"/>
</dbReference>
<feature type="transmembrane region" description="Helical" evidence="9">
    <location>
        <begin position="1068"/>
        <end position="1088"/>
    </location>
</feature>
<dbReference type="PANTHER" id="PTHR23502:SF186">
    <property type="entry name" value="MAJOR FACILITATOR SUPERFAMILY (MFS) PROFILE DOMAIN-CONTAINING PROTEIN"/>
    <property type="match status" value="1"/>
</dbReference>
<gene>
    <name evidence="10" type="ORF">FZEAL_7846</name>
</gene>
<feature type="compositionally biased region" description="Basic and acidic residues" evidence="8">
    <location>
        <begin position="515"/>
        <end position="528"/>
    </location>
</feature>
<feature type="compositionally biased region" description="Low complexity" evidence="8">
    <location>
        <begin position="671"/>
        <end position="682"/>
    </location>
</feature>
<keyword evidence="4 9" id="KW-0812">Transmembrane</keyword>
<keyword evidence="2" id="KW-0813">Transport</keyword>
<feature type="transmembrane region" description="Helical" evidence="9">
    <location>
        <begin position="717"/>
        <end position="747"/>
    </location>
</feature>
<feature type="compositionally biased region" description="Low complexity" evidence="8">
    <location>
        <begin position="529"/>
        <end position="544"/>
    </location>
</feature>
<feature type="compositionally biased region" description="Polar residues" evidence="8">
    <location>
        <begin position="456"/>
        <end position="472"/>
    </location>
</feature>
<feature type="region of interest" description="Disordered" evidence="8">
    <location>
        <begin position="662"/>
        <end position="692"/>
    </location>
</feature>
<keyword evidence="3" id="KW-1003">Cell membrane</keyword>
<evidence type="ECO:0000256" key="4">
    <source>
        <dbReference type="ARBA" id="ARBA00022692"/>
    </source>
</evidence>
<feature type="transmembrane region" description="Helical" evidence="9">
    <location>
        <begin position="784"/>
        <end position="803"/>
    </location>
</feature>
<feature type="transmembrane region" description="Helical" evidence="9">
    <location>
        <begin position="902"/>
        <end position="922"/>
    </location>
</feature>
<dbReference type="OrthoDB" id="10250282at2759"/>
<evidence type="ECO:0000313" key="11">
    <source>
        <dbReference type="Proteomes" id="UP000635477"/>
    </source>
</evidence>
<keyword evidence="7" id="KW-0325">Glycoprotein</keyword>
<keyword evidence="5 9" id="KW-1133">Transmembrane helix</keyword>
<feature type="region of interest" description="Disordered" evidence="8">
    <location>
        <begin position="94"/>
        <end position="148"/>
    </location>
</feature>
<dbReference type="Proteomes" id="UP000635477">
    <property type="component" value="Unassembled WGS sequence"/>
</dbReference>
<keyword evidence="11" id="KW-1185">Reference proteome</keyword>
<feature type="compositionally biased region" description="Polar residues" evidence="8">
    <location>
        <begin position="354"/>
        <end position="363"/>
    </location>
</feature>
<feature type="compositionally biased region" description="Polar residues" evidence="8">
    <location>
        <begin position="1"/>
        <end position="50"/>
    </location>
</feature>
<comment type="caution">
    <text evidence="10">The sequence shown here is derived from an EMBL/GenBank/DDBJ whole genome shotgun (WGS) entry which is preliminary data.</text>
</comment>
<feature type="region of interest" description="Disordered" evidence="8">
    <location>
        <begin position="1362"/>
        <end position="1406"/>
    </location>
</feature>
<feature type="transmembrane region" description="Helical" evidence="9">
    <location>
        <begin position="1190"/>
        <end position="1213"/>
    </location>
</feature>
<feature type="region of interest" description="Disordered" evidence="8">
    <location>
        <begin position="513"/>
        <end position="560"/>
    </location>
</feature>
<name>A0A8H4XHG6_9HYPO</name>
<comment type="subcellular location">
    <subcellularLocation>
        <location evidence="1">Cell membrane</location>
        <topology evidence="1">Multi-pass membrane protein</topology>
    </subcellularLocation>
</comment>
<dbReference type="Gene3D" id="1.20.1250.20">
    <property type="entry name" value="MFS general substrate transporter like domains"/>
    <property type="match status" value="1"/>
</dbReference>
<organism evidence="10 11">
    <name type="scientific">Fusarium zealandicum</name>
    <dbReference type="NCBI Taxonomy" id="1053134"/>
    <lineage>
        <taxon>Eukaryota</taxon>
        <taxon>Fungi</taxon>
        <taxon>Dikarya</taxon>
        <taxon>Ascomycota</taxon>
        <taxon>Pezizomycotina</taxon>
        <taxon>Sordariomycetes</taxon>
        <taxon>Hypocreomycetidae</taxon>
        <taxon>Hypocreales</taxon>
        <taxon>Nectriaceae</taxon>
        <taxon>Fusarium</taxon>
        <taxon>Fusarium staphyleae species complex</taxon>
    </lineage>
</organism>
<evidence type="ECO:0000256" key="6">
    <source>
        <dbReference type="ARBA" id="ARBA00023136"/>
    </source>
</evidence>
<feature type="compositionally biased region" description="Basic and acidic residues" evidence="8">
    <location>
        <begin position="328"/>
        <end position="338"/>
    </location>
</feature>
<evidence type="ECO:0000256" key="5">
    <source>
        <dbReference type="ARBA" id="ARBA00022989"/>
    </source>
</evidence>
<evidence type="ECO:0000313" key="10">
    <source>
        <dbReference type="EMBL" id="KAF4975362.1"/>
    </source>
</evidence>
<feature type="region of interest" description="Disordered" evidence="8">
    <location>
        <begin position="421"/>
        <end position="472"/>
    </location>
</feature>
<reference evidence="10" key="2">
    <citation type="submission" date="2020-05" db="EMBL/GenBank/DDBJ databases">
        <authorList>
            <person name="Kim H.-S."/>
            <person name="Proctor R.H."/>
            <person name="Brown D.W."/>
        </authorList>
    </citation>
    <scope>NUCLEOTIDE SEQUENCE</scope>
    <source>
        <strain evidence="10">NRRL 22465</strain>
    </source>
</reference>
<feature type="transmembrane region" description="Helical" evidence="9">
    <location>
        <begin position="753"/>
        <end position="772"/>
    </location>
</feature>
<dbReference type="CDD" id="cd06174">
    <property type="entry name" value="MFS"/>
    <property type="match status" value="1"/>
</dbReference>
<evidence type="ECO:0000256" key="9">
    <source>
        <dbReference type="SAM" id="Phobius"/>
    </source>
</evidence>
<evidence type="ECO:0000256" key="3">
    <source>
        <dbReference type="ARBA" id="ARBA00022475"/>
    </source>
</evidence>
<feature type="region of interest" description="Disordered" evidence="8">
    <location>
        <begin position="1"/>
        <end position="70"/>
    </location>
</feature>
<dbReference type="GO" id="GO:0022857">
    <property type="term" value="F:transmembrane transporter activity"/>
    <property type="evidence" value="ECO:0007669"/>
    <property type="project" value="TreeGrafter"/>
</dbReference>
<evidence type="ECO:0000256" key="2">
    <source>
        <dbReference type="ARBA" id="ARBA00022448"/>
    </source>
</evidence>
<dbReference type="GO" id="GO:0005886">
    <property type="term" value="C:plasma membrane"/>
    <property type="evidence" value="ECO:0007669"/>
    <property type="project" value="UniProtKB-SubCell"/>
</dbReference>
<feature type="compositionally biased region" description="Polar residues" evidence="8">
    <location>
        <begin position="375"/>
        <end position="402"/>
    </location>
</feature>
<evidence type="ECO:0000256" key="8">
    <source>
        <dbReference type="SAM" id="MobiDB-lite"/>
    </source>
</evidence>
<feature type="compositionally biased region" description="Polar residues" evidence="8">
    <location>
        <begin position="423"/>
        <end position="442"/>
    </location>
</feature>
<feature type="region of interest" description="Disordered" evidence="8">
    <location>
        <begin position="608"/>
        <end position="631"/>
    </location>
</feature>
<dbReference type="InterPro" id="IPR036259">
    <property type="entry name" value="MFS_trans_sf"/>
</dbReference>
<feature type="transmembrane region" description="Helical" evidence="9">
    <location>
        <begin position="983"/>
        <end position="1008"/>
    </location>
</feature>
<dbReference type="PANTHER" id="PTHR23502">
    <property type="entry name" value="MAJOR FACILITATOR SUPERFAMILY"/>
    <property type="match status" value="1"/>
</dbReference>